<evidence type="ECO:0000256" key="2">
    <source>
        <dbReference type="ARBA" id="ARBA00022475"/>
    </source>
</evidence>
<dbReference type="InterPro" id="IPR034746">
    <property type="entry name" value="POTRA"/>
</dbReference>
<dbReference type="InterPro" id="IPR005548">
    <property type="entry name" value="Cell_div_FtsQ/DivIB_C"/>
</dbReference>
<dbReference type="PANTHER" id="PTHR37820">
    <property type="entry name" value="CELL DIVISION PROTEIN DIVIB"/>
    <property type="match status" value="1"/>
</dbReference>
<keyword evidence="6 8" id="KW-0472">Membrane</keyword>
<evidence type="ECO:0000256" key="4">
    <source>
        <dbReference type="ARBA" id="ARBA00022692"/>
    </source>
</evidence>
<evidence type="ECO:0000256" key="7">
    <source>
        <dbReference type="ARBA" id="ARBA00023306"/>
    </source>
</evidence>
<evidence type="ECO:0000256" key="1">
    <source>
        <dbReference type="ARBA" id="ARBA00004370"/>
    </source>
</evidence>
<keyword evidence="5 8" id="KW-1133">Transmembrane helix</keyword>
<dbReference type="InterPro" id="IPR050487">
    <property type="entry name" value="FtsQ_DivIB"/>
</dbReference>
<name>A0A6J6EM58_9ZZZZ</name>
<evidence type="ECO:0000256" key="5">
    <source>
        <dbReference type="ARBA" id="ARBA00022989"/>
    </source>
</evidence>
<feature type="domain" description="POTRA" evidence="9">
    <location>
        <begin position="34"/>
        <end position="102"/>
    </location>
</feature>
<dbReference type="Gene3D" id="3.10.20.310">
    <property type="entry name" value="membrane protein fhac"/>
    <property type="match status" value="1"/>
</dbReference>
<evidence type="ECO:0000259" key="9">
    <source>
        <dbReference type="PROSITE" id="PS51779"/>
    </source>
</evidence>
<protein>
    <submittedName>
        <fullName evidence="10">Unannotated protein</fullName>
    </submittedName>
</protein>
<keyword evidence="4 8" id="KW-0812">Transmembrane</keyword>
<dbReference type="EMBL" id="CAEZTU010000022">
    <property type="protein sequence ID" value="CAB4577482.1"/>
    <property type="molecule type" value="Genomic_DNA"/>
</dbReference>
<dbReference type="Pfam" id="PF03799">
    <property type="entry name" value="FtsQ_DivIB_C"/>
    <property type="match status" value="1"/>
</dbReference>
<keyword evidence="7" id="KW-0131">Cell cycle</keyword>
<dbReference type="InterPro" id="IPR013685">
    <property type="entry name" value="POTRA_FtsQ_type"/>
</dbReference>
<accession>A0A6J6EM58</accession>
<dbReference type="PANTHER" id="PTHR37820:SF1">
    <property type="entry name" value="CELL DIVISION PROTEIN FTSQ"/>
    <property type="match status" value="1"/>
</dbReference>
<comment type="subcellular location">
    <subcellularLocation>
        <location evidence="1">Membrane</location>
    </subcellularLocation>
</comment>
<proteinExistence type="predicted"/>
<dbReference type="GO" id="GO:0051301">
    <property type="term" value="P:cell division"/>
    <property type="evidence" value="ECO:0007669"/>
    <property type="project" value="UniProtKB-KW"/>
</dbReference>
<evidence type="ECO:0000256" key="3">
    <source>
        <dbReference type="ARBA" id="ARBA00022618"/>
    </source>
</evidence>
<dbReference type="GO" id="GO:0005886">
    <property type="term" value="C:plasma membrane"/>
    <property type="evidence" value="ECO:0007669"/>
    <property type="project" value="TreeGrafter"/>
</dbReference>
<evidence type="ECO:0000256" key="6">
    <source>
        <dbReference type="ARBA" id="ARBA00023136"/>
    </source>
</evidence>
<dbReference type="PROSITE" id="PS51779">
    <property type="entry name" value="POTRA"/>
    <property type="match status" value="1"/>
</dbReference>
<dbReference type="AlphaFoldDB" id="A0A6J6EM58"/>
<evidence type="ECO:0000313" key="10">
    <source>
        <dbReference type="EMBL" id="CAB4577482.1"/>
    </source>
</evidence>
<sequence length="221" mass="24394">MIRKKIRRRIIFVILLSAAITSTVLYIGYYSNLLIIKKIEVRGANQVPVQLITDTAQISLNTQLLRVPTSIVVERLTTISQIGRAEVRRGWPSTLVIEVTERIPLALTDTPAGRFLVDASGIAYLPAPGDANFPLISGPDDASRSVSILAWQSFPDWLKAEVVITNTDNPNSIWFTLTSGRKVIWGDLTKAEEKSAVLKVLRRMAGSIYDVSTPEVPVVKP</sequence>
<reference evidence="10" key="1">
    <citation type="submission" date="2020-05" db="EMBL/GenBank/DDBJ databases">
        <authorList>
            <person name="Chiriac C."/>
            <person name="Salcher M."/>
            <person name="Ghai R."/>
            <person name="Kavagutti S V."/>
        </authorList>
    </citation>
    <scope>NUCLEOTIDE SEQUENCE</scope>
</reference>
<evidence type="ECO:0000256" key="8">
    <source>
        <dbReference type="SAM" id="Phobius"/>
    </source>
</evidence>
<gene>
    <name evidence="10" type="ORF">UFOPK1740_00660</name>
</gene>
<keyword evidence="2" id="KW-1003">Cell membrane</keyword>
<dbReference type="Pfam" id="PF08478">
    <property type="entry name" value="POTRA_1"/>
    <property type="match status" value="1"/>
</dbReference>
<organism evidence="10">
    <name type="scientific">freshwater metagenome</name>
    <dbReference type="NCBI Taxonomy" id="449393"/>
    <lineage>
        <taxon>unclassified sequences</taxon>
        <taxon>metagenomes</taxon>
        <taxon>ecological metagenomes</taxon>
    </lineage>
</organism>
<keyword evidence="3" id="KW-0132">Cell division</keyword>
<feature type="transmembrane region" description="Helical" evidence="8">
    <location>
        <begin position="12"/>
        <end position="30"/>
    </location>
</feature>